<dbReference type="Pfam" id="PF00620">
    <property type="entry name" value="RhoGAP"/>
    <property type="match status" value="1"/>
</dbReference>
<dbReference type="Gene3D" id="1.10.472.10">
    <property type="entry name" value="Cyclin-like"/>
    <property type="match status" value="2"/>
</dbReference>
<keyword evidence="7" id="KW-0744">Spermatogenesis</keyword>
<keyword evidence="13" id="KW-1185">Reference proteome</keyword>
<dbReference type="SMART" id="SM00324">
    <property type="entry name" value="RhoGAP"/>
    <property type="match status" value="1"/>
</dbReference>
<dbReference type="PROSITE" id="PS00479">
    <property type="entry name" value="ZF_DAG_PE_1"/>
    <property type="match status" value="1"/>
</dbReference>
<dbReference type="InterPro" id="IPR000198">
    <property type="entry name" value="RhoGAP_dom"/>
</dbReference>
<evidence type="ECO:0000256" key="5">
    <source>
        <dbReference type="ARBA" id="ARBA00022782"/>
    </source>
</evidence>
<dbReference type="GO" id="GO:0000281">
    <property type="term" value="P:mitotic cytokinesis"/>
    <property type="evidence" value="ECO:0007669"/>
    <property type="project" value="TreeGrafter"/>
</dbReference>
<evidence type="ECO:0000256" key="7">
    <source>
        <dbReference type="ARBA" id="ARBA00022871"/>
    </source>
</evidence>
<keyword evidence="1" id="KW-0343">GTPase activation</keyword>
<dbReference type="SMART" id="SM00109">
    <property type="entry name" value="C1"/>
    <property type="match status" value="1"/>
</dbReference>
<keyword evidence="4" id="KW-0863">Zinc-finger</keyword>
<evidence type="ECO:0000313" key="12">
    <source>
        <dbReference type="EMBL" id="CAG9102004.1"/>
    </source>
</evidence>
<comment type="caution">
    <text evidence="12">The sequence shown here is derived from an EMBL/GenBank/DDBJ whole genome shotgun (WGS) entry which is preliminary data.</text>
</comment>
<dbReference type="SUPFAM" id="SSF57889">
    <property type="entry name" value="Cysteine-rich domain"/>
    <property type="match status" value="1"/>
</dbReference>
<proteinExistence type="predicted"/>
<dbReference type="GO" id="GO:0005096">
    <property type="term" value="F:GTPase activator activity"/>
    <property type="evidence" value="ECO:0007669"/>
    <property type="project" value="UniProtKB-KW"/>
</dbReference>
<dbReference type="CDD" id="cd20821">
    <property type="entry name" value="C1_MgcRacGAP"/>
    <property type="match status" value="1"/>
</dbReference>
<name>A0A8S4DMK6_PLUXY</name>
<dbReference type="Gene3D" id="1.10.555.10">
    <property type="entry name" value="Rho GTPase activation protein"/>
    <property type="match status" value="1"/>
</dbReference>
<protein>
    <submittedName>
        <fullName evidence="12">(diamondback moth) hypothetical protein</fullName>
    </submittedName>
</protein>
<dbReference type="GO" id="GO:0030154">
    <property type="term" value="P:cell differentiation"/>
    <property type="evidence" value="ECO:0007669"/>
    <property type="project" value="UniProtKB-KW"/>
</dbReference>
<evidence type="ECO:0000256" key="3">
    <source>
        <dbReference type="ARBA" id="ARBA00022723"/>
    </source>
</evidence>
<dbReference type="PROSITE" id="PS50081">
    <property type="entry name" value="ZF_DAG_PE_2"/>
    <property type="match status" value="1"/>
</dbReference>
<evidence type="ECO:0000259" key="11">
    <source>
        <dbReference type="PROSITE" id="PS50238"/>
    </source>
</evidence>
<feature type="region of interest" description="Disordered" evidence="9">
    <location>
        <begin position="238"/>
        <end position="311"/>
    </location>
</feature>
<dbReference type="Proteomes" id="UP000653454">
    <property type="component" value="Unassembled WGS sequence"/>
</dbReference>
<keyword evidence="5" id="KW-0221">Differentiation</keyword>
<keyword evidence="3" id="KW-0479">Metal-binding</keyword>
<dbReference type="SUPFAM" id="SSF48350">
    <property type="entry name" value="GTPase activation domain, GAP"/>
    <property type="match status" value="1"/>
</dbReference>
<dbReference type="InterPro" id="IPR036915">
    <property type="entry name" value="Cyclin-like_sf"/>
</dbReference>
<evidence type="ECO:0000256" key="1">
    <source>
        <dbReference type="ARBA" id="ARBA00022468"/>
    </source>
</evidence>
<dbReference type="InterPro" id="IPR046349">
    <property type="entry name" value="C1-like_sf"/>
</dbReference>
<feature type="region of interest" description="Disordered" evidence="9">
    <location>
        <begin position="863"/>
        <end position="943"/>
    </location>
</feature>
<dbReference type="CDD" id="cd20531">
    <property type="entry name" value="CYCLIN_CCNK_rpt2"/>
    <property type="match status" value="1"/>
</dbReference>
<feature type="coiled-coil region" evidence="8">
    <location>
        <begin position="62"/>
        <end position="89"/>
    </location>
</feature>
<evidence type="ECO:0000256" key="2">
    <source>
        <dbReference type="ARBA" id="ARBA00022473"/>
    </source>
</evidence>
<sequence length="943" mass="104489">MKQKLLCCNMSSENSDSGPSVTLSLVAQFDDINRLNNVLNDGYSEECFLAFVKQMEWVRGQWAAAEAESARLQTELDEALRTLSKWEAKFAHVRKLLDGEKRERNVVLKKYNELRKLLDTARDLLFNDNRAKLNDETLQKLAFLNGNGQHDHNAKLSEVPELNSTGTLLSEMSYSRSEDDLDLSLASTRRSWVQRGGWSARESAPANKKRRSSTSSATKQVELQGGKVLATATTTLTLERQPTAHDLKPPTNFQPISESSDECPPRASVKRERRASGKDFAAATPTAPPRSDTDTGSDQTPRAATCQRTPSLLAASYGHSPRARHRQHNFIAKNFYKRETCGPCGKTIKFAKMGVKCETCRAQTHPECRPLLPLPCVPPGPAAARNNQDGGSIADFAPSTPPMVPALLVHCINEVEKRGLTERGIYRISAVEKDVKRLKERFLRGCGSPQLSTEDVHVLCGCIKDFLRCLREPLVSHALWADFMHTATISDPSDATAAVVQAVSQLPPPNRDTLALLMLHLHKVAESPECEMGIDNLAKIFGPTILGFGLMTQAAEMYNATAQMFSVMQLLLRLPEDYWAQWACPGDASPQRLSHKPRGFFFSPADTGTFPRYITACCCLFLAGKVEETPKKCKDIIKVAKSLLTEQKFGTFGEDPKEEVMTLERILLQTIKFDLQVEHPYGYLLKYAKCLKGDKQKLQKMVQMAWTFVNDSLCTTLCLQWEPEVIAVALMFLAGKLSKFEVVDWNGRLPKHTAWWDMFVEDITLELLEDICHQVLDLYSPQTQASGGESPPPGAAVQPKNERKPLPVTPPASASPVAPVAAKLNAPTPIKNGAEKLLPPKMDMRFYPPYVYPPVPYSDYSAPPPTSMPPASLPPPPLPRPPLVFQEPPPPPATRRCRCPPRTTLPPPPAPSQTVLPAVTDSAYPERKGTISNDDTKIVNLKK</sequence>
<dbReference type="GO" id="GO:0030496">
    <property type="term" value="C:midbody"/>
    <property type="evidence" value="ECO:0007669"/>
    <property type="project" value="TreeGrafter"/>
</dbReference>
<evidence type="ECO:0000259" key="10">
    <source>
        <dbReference type="PROSITE" id="PS50081"/>
    </source>
</evidence>
<feature type="region of interest" description="Disordered" evidence="9">
    <location>
        <begin position="194"/>
        <end position="226"/>
    </location>
</feature>
<dbReference type="PANTHER" id="PTHR46199">
    <property type="entry name" value="RAC GTPASE-ACTIVATING PROTEIN 1"/>
    <property type="match status" value="1"/>
</dbReference>
<dbReference type="AlphaFoldDB" id="A0A8S4DMK6"/>
<dbReference type="GO" id="GO:0007266">
    <property type="term" value="P:Rho protein signal transduction"/>
    <property type="evidence" value="ECO:0007669"/>
    <property type="project" value="TreeGrafter"/>
</dbReference>
<dbReference type="PANTHER" id="PTHR46199:SF3">
    <property type="entry name" value="RAC GTPASE-ACTIVATING PROTEIN 1"/>
    <property type="match status" value="1"/>
</dbReference>
<dbReference type="GO" id="GO:0032154">
    <property type="term" value="C:cleavage furrow"/>
    <property type="evidence" value="ECO:0007669"/>
    <property type="project" value="TreeGrafter"/>
</dbReference>
<dbReference type="InterPro" id="IPR002219">
    <property type="entry name" value="PKC_DAG/PE"/>
</dbReference>
<dbReference type="PROSITE" id="PS50238">
    <property type="entry name" value="RHOGAP"/>
    <property type="match status" value="1"/>
</dbReference>
<dbReference type="GO" id="GO:0008270">
    <property type="term" value="F:zinc ion binding"/>
    <property type="evidence" value="ECO:0007669"/>
    <property type="project" value="UniProtKB-KW"/>
</dbReference>
<accession>A0A8S4DMK6</accession>
<feature type="domain" description="Rho-GAP" evidence="11">
    <location>
        <begin position="391"/>
        <end position="579"/>
    </location>
</feature>
<dbReference type="GO" id="GO:0097149">
    <property type="term" value="C:centralspindlin complex"/>
    <property type="evidence" value="ECO:0007669"/>
    <property type="project" value="TreeGrafter"/>
</dbReference>
<feature type="region of interest" description="Disordered" evidence="9">
    <location>
        <begin position="782"/>
        <end position="816"/>
    </location>
</feature>
<dbReference type="Pfam" id="PF00130">
    <property type="entry name" value="C1_1"/>
    <property type="match status" value="1"/>
</dbReference>
<feature type="domain" description="Phorbol-ester/DAG-type" evidence="10">
    <location>
        <begin position="327"/>
        <end position="376"/>
    </location>
</feature>
<evidence type="ECO:0000313" key="13">
    <source>
        <dbReference type="Proteomes" id="UP000653454"/>
    </source>
</evidence>
<dbReference type="GO" id="GO:0051256">
    <property type="term" value="P:mitotic spindle midzone assembly"/>
    <property type="evidence" value="ECO:0007669"/>
    <property type="project" value="TreeGrafter"/>
</dbReference>
<feature type="compositionally biased region" description="Polar residues" evidence="9">
    <location>
        <begin position="294"/>
        <end position="310"/>
    </location>
</feature>
<keyword evidence="8" id="KW-0175">Coiled coil</keyword>
<dbReference type="FunFam" id="1.10.472.10:FF:000018">
    <property type="entry name" value="Cyclin-K (Predicted)"/>
    <property type="match status" value="1"/>
</dbReference>
<feature type="compositionally biased region" description="Basic and acidic residues" evidence="9">
    <location>
        <begin position="924"/>
        <end position="937"/>
    </location>
</feature>
<keyword evidence="6" id="KW-0862">Zinc</keyword>
<dbReference type="SUPFAM" id="SSF47954">
    <property type="entry name" value="Cyclin-like"/>
    <property type="match status" value="2"/>
</dbReference>
<gene>
    <name evidence="12" type="ORF">PLXY2_LOCUS2719</name>
</gene>
<dbReference type="GO" id="GO:0007283">
    <property type="term" value="P:spermatogenesis"/>
    <property type="evidence" value="ECO:0007669"/>
    <property type="project" value="UniProtKB-KW"/>
</dbReference>
<reference evidence="12" key="1">
    <citation type="submission" date="2020-11" db="EMBL/GenBank/DDBJ databases">
        <authorList>
            <person name="Whiteford S."/>
        </authorList>
    </citation>
    <scope>NUCLEOTIDE SEQUENCE</scope>
</reference>
<evidence type="ECO:0000256" key="8">
    <source>
        <dbReference type="SAM" id="Coils"/>
    </source>
</evidence>
<dbReference type="GO" id="GO:0005634">
    <property type="term" value="C:nucleus"/>
    <property type="evidence" value="ECO:0007669"/>
    <property type="project" value="TreeGrafter"/>
</dbReference>
<dbReference type="GO" id="GO:0051233">
    <property type="term" value="C:spindle midzone"/>
    <property type="evidence" value="ECO:0007669"/>
    <property type="project" value="TreeGrafter"/>
</dbReference>
<dbReference type="EMBL" id="CAJHNJ030000007">
    <property type="protein sequence ID" value="CAG9102004.1"/>
    <property type="molecule type" value="Genomic_DNA"/>
</dbReference>
<organism evidence="12 13">
    <name type="scientific">Plutella xylostella</name>
    <name type="common">Diamondback moth</name>
    <name type="synonym">Plutella maculipennis</name>
    <dbReference type="NCBI Taxonomy" id="51655"/>
    <lineage>
        <taxon>Eukaryota</taxon>
        <taxon>Metazoa</taxon>
        <taxon>Ecdysozoa</taxon>
        <taxon>Arthropoda</taxon>
        <taxon>Hexapoda</taxon>
        <taxon>Insecta</taxon>
        <taxon>Pterygota</taxon>
        <taxon>Neoptera</taxon>
        <taxon>Endopterygota</taxon>
        <taxon>Lepidoptera</taxon>
        <taxon>Glossata</taxon>
        <taxon>Ditrysia</taxon>
        <taxon>Yponomeutoidea</taxon>
        <taxon>Plutellidae</taxon>
        <taxon>Plutella</taxon>
    </lineage>
</organism>
<dbReference type="FunFam" id="3.30.60.20:FF:000033">
    <property type="entry name" value="Rac GTPase-activating protein 1"/>
    <property type="match status" value="1"/>
</dbReference>
<dbReference type="CDD" id="cd04382">
    <property type="entry name" value="RhoGAP_MgcRacGAP"/>
    <property type="match status" value="1"/>
</dbReference>
<evidence type="ECO:0000256" key="4">
    <source>
        <dbReference type="ARBA" id="ARBA00022771"/>
    </source>
</evidence>
<dbReference type="InterPro" id="IPR008936">
    <property type="entry name" value="Rho_GTPase_activation_prot"/>
</dbReference>
<evidence type="ECO:0000256" key="6">
    <source>
        <dbReference type="ARBA" id="ARBA00022833"/>
    </source>
</evidence>
<evidence type="ECO:0000256" key="9">
    <source>
        <dbReference type="SAM" id="MobiDB-lite"/>
    </source>
</evidence>
<dbReference type="Gene3D" id="3.30.60.20">
    <property type="match status" value="1"/>
</dbReference>
<feature type="compositionally biased region" description="Pro residues" evidence="9">
    <location>
        <begin position="863"/>
        <end position="893"/>
    </location>
</feature>
<keyword evidence="2" id="KW-0217">Developmental protein</keyword>
<dbReference type="Pfam" id="PF21797">
    <property type="entry name" value="CycT2-like_C"/>
    <property type="match status" value="1"/>
</dbReference>